<dbReference type="SMART" id="SM00409">
    <property type="entry name" value="IG"/>
    <property type="match status" value="4"/>
</dbReference>
<keyword evidence="3" id="KW-1015">Disulfide bond</keyword>
<dbReference type="PANTHER" id="PTHR12231:SF253">
    <property type="entry name" value="DPR-INTERACTING PROTEIN ETA, ISOFORM B-RELATED"/>
    <property type="match status" value="1"/>
</dbReference>
<evidence type="ECO:0000256" key="3">
    <source>
        <dbReference type="ARBA" id="ARBA00023157"/>
    </source>
</evidence>
<keyword evidence="4" id="KW-0393">Immunoglobulin domain</keyword>
<dbReference type="GO" id="GO:0043005">
    <property type="term" value="C:neuron projection"/>
    <property type="evidence" value="ECO:0007669"/>
    <property type="project" value="TreeGrafter"/>
</dbReference>
<dbReference type="PROSITE" id="PS50835">
    <property type="entry name" value="IG_LIKE"/>
    <property type="match status" value="4"/>
</dbReference>
<comment type="caution">
    <text evidence="6">The sequence shown here is derived from an EMBL/GenBank/DDBJ whole genome shotgun (WGS) entry which is preliminary data.</text>
</comment>
<evidence type="ECO:0000256" key="1">
    <source>
        <dbReference type="ARBA" id="ARBA00022729"/>
    </source>
</evidence>
<dbReference type="SMART" id="SM00408">
    <property type="entry name" value="IGc2"/>
    <property type="match status" value="4"/>
</dbReference>
<organism evidence="6 7">
    <name type="scientific">Stylophora pistillata</name>
    <name type="common">Smooth cauliflower coral</name>
    <dbReference type="NCBI Taxonomy" id="50429"/>
    <lineage>
        <taxon>Eukaryota</taxon>
        <taxon>Metazoa</taxon>
        <taxon>Cnidaria</taxon>
        <taxon>Anthozoa</taxon>
        <taxon>Hexacorallia</taxon>
        <taxon>Scleractinia</taxon>
        <taxon>Astrocoeniina</taxon>
        <taxon>Pocilloporidae</taxon>
        <taxon>Stylophora</taxon>
    </lineage>
</organism>
<feature type="domain" description="Ig-like" evidence="5">
    <location>
        <begin position="666"/>
        <end position="742"/>
    </location>
</feature>
<name>A0A2B4S4L1_STYPI</name>
<reference evidence="7" key="1">
    <citation type="journal article" date="2017" name="bioRxiv">
        <title>Comparative analysis of the genomes of Stylophora pistillata and Acropora digitifera provides evidence for extensive differences between species of corals.</title>
        <authorList>
            <person name="Voolstra C.R."/>
            <person name="Li Y."/>
            <person name="Liew Y.J."/>
            <person name="Baumgarten S."/>
            <person name="Zoccola D."/>
            <person name="Flot J.-F."/>
            <person name="Tambutte S."/>
            <person name="Allemand D."/>
            <person name="Aranda M."/>
        </authorList>
    </citation>
    <scope>NUCLEOTIDE SEQUENCE [LARGE SCALE GENOMIC DNA]</scope>
</reference>
<feature type="domain" description="Ig-like" evidence="5">
    <location>
        <begin position="747"/>
        <end position="823"/>
    </location>
</feature>
<evidence type="ECO:0000259" key="5">
    <source>
        <dbReference type="PROSITE" id="PS50835"/>
    </source>
</evidence>
<dbReference type="InterPro" id="IPR051170">
    <property type="entry name" value="Neural/epithelial_adhesion"/>
</dbReference>
<keyword evidence="2" id="KW-0677">Repeat</keyword>
<evidence type="ECO:0000313" key="6">
    <source>
        <dbReference type="EMBL" id="PFX23730.1"/>
    </source>
</evidence>
<keyword evidence="7" id="KW-1185">Reference proteome</keyword>
<dbReference type="SUPFAM" id="SSF48726">
    <property type="entry name" value="Immunoglobulin"/>
    <property type="match status" value="4"/>
</dbReference>
<dbReference type="Gene3D" id="2.60.40.10">
    <property type="entry name" value="Immunoglobulins"/>
    <property type="match status" value="5"/>
</dbReference>
<dbReference type="InterPro" id="IPR036179">
    <property type="entry name" value="Ig-like_dom_sf"/>
</dbReference>
<dbReference type="PANTHER" id="PTHR12231">
    <property type="entry name" value="CTX-RELATED TYPE I TRANSMEMBRANE PROTEIN"/>
    <property type="match status" value="1"/>
</dbReference>
<sequence>MNIATLTPLLAGLVTDHDLLEFNLVARPRRIKKPARYAYKFKSANFENLKLQIMQSSAISNSVLRDSDVDACWFIWKSALLDVIDANIPKARVRDLNTPPWIDKEVRHLLKRKESARRAAKKHNNAFNLEKFRTLRKVSKALINRKLREYLTSLGDNLKANPKRFWSYFRHRTKSNSIPANVTYGGRQISSGVEMAEAFNKFFYSTFTHAPEVPLEPFTPPDGRLPVFYSLALCEDEVYKVLSNLDPSKALGPDGLPTTVLKTCARELTPSLCALFNLSLGEAQSFTWTAPPPAWSPKGADDIRTVNFPVLNGSINVYLRWNYTLGTGEFLSSTVWLLGGNQIIFVGAGATVIRDDRFDHDKSEVATLIIKNVSEVEDAIIQCGVQTSAGNWKYNIRLEITEPPEVVVSNDQDVCEGSMITLSCNATGKPTPNITWTKEGENGTDSGPLPSVKGFYVISGINRSSNGTYRCTASNGVGDGDNKTTKVIVGNSSSVDGVVNSSNTADEGYPYNLTCEASGVPRPSVSWIKVSNGERRAGKLLNFTSIGRNDVGNYTCEASNRCGRDSQTKAINVLFKPEITQFKTSAVHHKVCQNDVISLNCAADAYPPVTSYQLYENDTAILYTNTSGIWSRNMSTKGVFIYKCRANSTYGTGKSGTIPIHVYVPPSMQEIDNLTITEGNDVTLICHASGDPPLEVFWIKPDGQRAAKNVLMLPNITRNETGEYRCEATNDCGTVSWTASVDVQYGPKFPIESSNCKEYVKKDDHFIMECPVEGNPQPNITWSEGGRILSHNKSKITLKSQHIGEHIYTCTAYNGIGKPDSLTFLHVVNDIVKKDFIYKIKDKSEFTRQLSEDNKKQIEVQEKITKVIPECHKHEVGKIEFRPGSIIIYIHLSFEKPMGQEALTSMLQEAARQGRLGDNIDPDSITDVSDIPAKHKCSGLYEDDQICKTGTHYLPNIFGCFSFYFLYVRCARILC</sequence>
<dbReference type="EMBL" id="LSMT01000198">
    <property type="protein sequence ID" value="PFX23730.1"/>
    <property type="molecule type" value="Genomic_DNA"/>
</dbReference>
<dbReference type="Pfam" id="PF13927">
    <property type="entry name" value="Ig_3"/>
    <property type="match status" value="3"/>
</dbReference>
<evidence type="ECO:0000256" key="4">
    <source>
        <dbReference type="ARBA" id="ARBA00023319"/>
    </source>
</evidence>
<protein>
    <submittedName>
        <fullName evidence="6">Hemicentin-2</fullName>
    </submittedName>
</protein>
<dbReference type="InterPro" id="IPR003599">
    <property type="entry name" value="Ig_sub"/>
</dbReference>
<feature type="domain" description="Ig-like" evidence="5">
    <location>
        <begin position="404"/>
        <end position="489"/>
    </location>
</feature>
<evidence type="ECO:0000256" key="2">
    <source>
        <dbReference type="ARBA" id="ARBA00022737"/>
    </source>
</evidence>
<dbReference type="OrthoDB" id="10039395at2759"/>
<gene>
    <name evidence="6" type="primary">Hmcn2</name>
    <name evidence="6" type="ORF">AWC38_SpisGene11690</name>
</gene>
<dbReference type="InterPro" id="IPR007110">
    <property type="entry name" value="Ig-like_dom"/>
</dbReference>
<accession>A0A2B4S4L1</accession>
<keyword evidence="1" id="KW-0732">Signal</keyword>
<dbReference type="InterPro" id="IPR003598">
    <property type="entry name" value="Ig_sub2"/>
</dbReference>
<proteinExistence type="predicted"/>
<dbReference type="AlphaFoldDB" id="A0A2B4S4L1"/>
<dbReference type="Proteomes" id="UP000225706">
    <property type="component" value="Unassembled WGS sequence"/>
</dbReference>
<dbReference type="InterPro" id="IPR013783">
    <property type="entry name" value="Ig-like_fold"/>
</dbReference>
<dbReference type="Pfam" id="PF13895">
    <property type="entry name" value="Ig_2"/>
    <property type="match status" value="1"/>
</dbReference>
<evidence type="ECO:0000313" key="7">
    <source>
        <dbReference type="Proteomes" id="UP000225706"/>
    </source>
</evidence>
<feature type="domain" description="Ig-like" evidence="5">
    <location>
        <begin position="493"/>
        <end position="572"/>
    </location>
</feature>